<dbReference type="Proteomes" id="UP001595765">
    <property type="component" value="Unassembled WGS sequence"/>
</dbReference>
<organism evidence="3 4">
    <name type="scientific">Streptomyces polygonati</name>
    <dbReference type="NCBI Taxonomy" id="1617087"/>
    <lineage>
        <taxon>Bacteria</taxon>
        <taxon>Bacillati</taxon>
        <taxon>Actinomycetota</taxon>
        <taxon>Actinomycetes</taxon>
        <taxon>Kitasatosporales</taxon>
        <taxon>Streptomycetaceae</taxon>
        <taxon>Streptomyces</taxon>
    </lineage>
</organism>
<evidence type="ECO:0000256" key="1">
    <source>
        <dbReference type="SAM" id="SignalP"/>
    </source>
</evidence>
<keyword evidence="1" id="KW-0732">Signal</keyword>
<feature type="chain" id="PRO_5046084753" evidence="1">
    <location>
        <begin position="28"/>
        <end position="417"/>
    </location>
</feature>
<dbReference type="EMBL" id="JBHSBB010000013">
    <property type="protein sequence ID" value="MFC4033669.1"/>
    <property type="molecule type" value="Genomic_DNA"/>
</dbReference>
<comment type="caution">
    <text evidence="3">The sequence shown here is derived from an EMBL/GenBank/DDBJ whole genome shotgun (WGS) entry which is preliminary data.</text>
</comment>
<accession>A0ABV8HS13</accession>
<dbReference type="Pfam" id="PF09992">
    <property type="entry name" value="NAGPA"/>
    <property type="match status" value="1"/>
</dbReference>
<keyword evidence="4" id="KW-1185">Reference proteome</keyword>
<proteinExistence type="predicted"/>
<dbReference type="PANTHER" id="PTHR40446">
    <property type="entry name" value="N-ACETYLGLUCOSAMINE-1-PHOSPHODIESTER ALPHA-N-ACETYLGLUCOSAMINIDASE"/>
    <property type="match status" value="1"/>
</dbReference>
<dbReference type="InterPro" id="IPR018711">
    <property type="entry name" value="NAGPA"/>
</dbReference>
<evidence type="ECO:0000313" key="4">
    <source>
        <dbReference type="Proteomes" id="UP001595765"/>
    </source>
</evidence>
<feature type="domain" description="Phosphodiester glycosidase" evidence="2">
    <location>
        <begin position="230"/>
        <end position="413"/>
    </location>
</feature>
<dbReference type="GO" id="GO:0016798">
    <property type="term" value="F:hydrolase activity, acting on glycosyl bonds"/>
    <property type="evidence" value="ECO:0007669"/>
    <property type="project" value="UniProtKB-KW"/>
</dbReference>
<name>A0ABV8HS13_9ACTN</name>
<keyword evidence="3" id="KW-0326">Glycosidase</keyword>
<keyword evidence="3" id="KW-0378">Hydrolase</keyword>
<dbReference type="PANTHER" id="PTHR40446:SF2">
    <property type="entry name" value="N-ACETYLGLUCOSAMINE-1-PHOSPHODIESTER ALPHA-N-ACETYLGLUCOSAMINIDASE"/>
    <property type="match status" value="1"/>
</dbReference>
<gene>
    <name evidence="3" type="ORF">ACFO3J_19590</name>
</gene>
<protein>
    <submittedName>
        <fullName evidence="3">Phosphodiester glycosidase family protein</fullName>
    </submittedName>
</protein>
<evidence type="ECO:0000313" key="3">
    <source>
        <dbReference type="EMBL" id="MFC4033669.1"/>
    </source>
</evidence>
<reference evidence="4" key="1">
    <citation type="journal article" date="2019" name="Int. J. Syst. Evol. Microbiol.">
        <title>The Global Catalogue of Microorganisms (GCM) 10K type strain sequencing project: providing services to taxonomists for standard genome sequencing and annotation.</title>
        <authorList>
            <consortium name="The Broad Institute Genomics Platform"/>
            <consortium name="The Broad Institute Genome Sequencing Center for Infectious Disease"/>
            <person name="Wu L."/>
            <person name="Ma J."/>
        </authorList>
    </citation>
    <scope>NUCLEOTIDE SEQUENCE [LARGE SCALE GENOMIC DNA]</scope>
    <source>
        <strain evidence="4">CGMCC 4.7237</strain>
    </source>
</reference>
<evidence type="ECO:0000259" key="2">
    <source>
        <dbReference type="Pfam" id="PF09992"/>
    </source>
</evidence>
<sequence length="417" mass="42179">MTRGTAAALAALAVVTGSLAEATGAVAADGGMPYTRVEQLARGVTYGEFTTTASHGTVRGGVLTVDLRTPGVRVDLLTPGAVAARAAVSRLADARHALGAVNGDFFDISEAQHPGVVPTGASDGPEIAAGRALKAAVPSGQRFGPGLPPGTTAEDVLGVGTDRRARLDRLVLKGSVRTAHGNYSLGGYNQYALPDDGIGAYTHDWGAVSRRRAVCGSDTSRGAGCSTDTYEVVVRDGRVVSVADKPGAGAIPAGTTVLLGRDAGADALRGGPRRGPTGGLRVGDPVRVDERLAPTVSPSAYAFAIGGFPVLRDGQQLTGLDTRTAATRTAAGFGDRGRTVYLLALDGDAESDAGLTVAELAQLMRRIGAEAAVDLDGGGSSTLVTRAEGRRAATVRNHPSDGAERPVANAIGILTDG</sequence>
<feature type="signal peptide" evidence="1">
    <location>
        <begin position="1"/>
        <end position="27"/>
    </location>
</feature>
<dbReference type="RefSeq" id="WP_386430749.1">
    <property type="nucleotide sequence ID" value="NZ_JBHSBB010000013.1"/>
</dbReference>